<name>A0ABV1KM55_9BACL</name>
<evidence type="ECO:0000313" key="1">
    <source>
        <dbReference type="EMBL" id="MEQ4481030.1"/>
    </source>
</evidence>
<dbReference type="EMBL" id="JASKHM010000001">
    <property type="protein sequence ID" value="MEQ4481030.1"/>
    <property type="molecule type" value="Genomic_DNA"/>
</dbReference>
<dbReference type="RefSeq" id="WP_232182635.1">
    <property type="nucleotide sequence ID" value="NZ_JAIOAP010000001.1"/>
</dbReference>
<dbReference type="InterPro" id="IPR008979">
    <property type="entry name" value="Galactose-bd-like_sf"/>
</dbReference>
<comment type="caution">
    <text evidence="1">The sequence shown here is derived from an EMBL/GenBank/DDBJ whole genome shotgun (WGS) entry which is preliminary data.</text>
</comment>
<proteinExistence type="predicted"/>
<dbReference type="Proteomes" id="UP001493487">
    <property type="component" value="Unassembled WGS sequence"/>
</dbReference>
<organism evidence="1 2">
    <name type="scientific">Cohnella silvisoli</name>
    <dbReference type="NCBI Taxonomy" id="2873699"/>
    <lineage>
        <taxon>Bacteria</taxon>
        <taxon>Bacillati</taxon>
        <taxon>Bacillota</taxon>
        <taxon>Bacilli</taxon>
        <taxon>Bacillales</taxon>
        <taxon>Paenibacillaceae</taxon>
        <taxon>Cohnella</taxon>
    </lineage>
</organism>
<evidence type="ECO:0000313" key="2">
    <source>
        <dbReference type="Proteomes" id="UP001493487"/>
    </source>
</evidence>
<dbReference type="SUPFAM" id="SSF49785">
    <property type="entry name" value="Galactose-binding domain-like"/>
    <property type="match status" value="1"/>
</dbReference>
<keyword evidence="2" id="KW-1185">Reference proteome</keyword>
<protein>
    <recommendedName>
        <fullName evidence="3">Glycoside hydrolase family 2</fullName>
    </recommendedName>
</protein>
<sequence length="75" mass="9124">MKESLIRAEYPRPQFVRNDWLNLNGTWQFAFDDERVGERDLWHMSEEPFDRQILVPFCRYGLTDHRAGNQRFAHL</sequence>
<evidence type="ECO:0008006" key="3">
    <source>
        <dbReference type="Google" id="ProtNLM"/>
    </source>
</evidence>
<accession>A0ABV1KM55</accession>
<reference evidence="1 2" key="1">
    <citation type="journal article" date="2023" name="Genome Announc.">
        <title>Pan-Genome Analyses of the Genus Cohnella and Proposal of the Novel Species Cohnella silvisoli sp. nov., Isolated from Forest Soil.</title>
        <authorList>
            <person name="Wang C."/>
            <person name="Mao L."/>
            <person name="Bao G."/>
            <person name="Zhu H."/>
        </authorList>
    </citation>
    <scope>NUCLEOTIDE SEQUENCE [LARGE SCALE GENOMIC DNA]</scope>
    <source>
        <strain evidence="1 2">NL03-T5-1</strain>
    </source>
</reference>
<gene>
    <name evidence="1" type="ORF">QJS35_01335</name>
</gene>
<dbReference type="Gene3D" id="2.60.120.260">
    <property type="entry name" value="Galactose-binding domain-like"/>
    <property type="match status" value="1"/>
</dbReference>